<evidence type="ECO:0000313" key="3">
    <source>
        <dbReference type="Proteomes" id="UP000537131"/>
    </source>
</evidence>
<dbReference type="PANTHER" id="PTHR30032:SF8">
    <property type="entry name" value="GERMINATION-SPECIFIC N-ACETYLMURAMOYL-L-ALANINE AMIDASE"/>
    <property type="match status" value="1"/>
</dbReference>
<dbReference type="Proteomes" id="UP000537131">
    <property type="component" value="Unassembled WGS sequence"/>
</dbReference>
<evidence type="ECO:0000256" key="1">
    <source>
        <dbReference type="SAM" id="SignalP"/>
    </source>
</evidence>
<dbReference type="EMBL" id="JABBNI010000016">
    <property type="protein sequence ID" value="NMM62995.1"/>
    <property type="molecule type" value="Genomic_DNA"/>
</dbReference>
<dbReference type="RefSeq" id="WP_169297595.1">
    <property type="nucleotide sequence ID" value="NZ_JABBNI010000016.1"/>
</dbReference>
<gene>
    <name evidence="2" type="ORF">HBE96_09825</name>
</gene>
<dbReference type="InterPro" id="IPR051922">
    <property type="entry name" value="Bact_Sporulation_Assoc"/>
</dbReference>
<organism evidence="2 3">
    <name type="scientific">Clostridium muellerianum</name>
    <dbReference type="NCBI Taxonomy" id="2716538"/>
    <lineage>
        <taxon>Bacteria</taxon>
        <taxon>Bacillati</taxon>
        <taxon>Bacillota</taxon>
        <taxon>Clostridia</taxon>
        <taxon>Eubacteriales</taxon>
        <taxon>Clostridiaceae</taxon>
        <taxon>Clostridium</taxon>
    </lineage>
</organism>
<dbReference type="AlphaFoldDB" id="A0A7Y0EIF8"/>
<name>A0A7Y0EIF8_9CLOT</name>
<keyword evidence="1" id="KW-0732">Signal</keyword>
<dbReference type="InterPro" id="IPR007253">
    <property type="entry name" value="Cell_wall-bd_2"/>
</dbReference>
<evidence type="ECO:0000313" key="2">
    <source>
        <dbReference type="EMBL" id="NMM62995.1"/>
    </source>
</evidence>
<reference evidence="2 3" key="1">
    <citation type="submission" date="2020-06" db="EMBL/GenBank/DDBJ databases">
        <title>Complete Genome Sequence of Clostridium muelleri sp. nov. P21T, an Acid-Alcohol Producing Acetogen Isolated from Old Hay.</title>
        <authorList>
            <person name="Duncan K.E."/>
            <person name="Tanner R.S."/>
        </authorList>
    </citation>
    <scope>NUCLEOTIDE SEQUENCE [LARGE SCALE GENOMIC DNA]</scope>
    <source>
        <strain evidence="2 3">P21</strain>
    </source>
</reference>
<dbReference type="PANTHER" id="PTHR30032">
    <property type="entry name" value="N-ACETYLMURAMOYL-L-ALANINE AMIDASE-RELATED"/>
    <property type="match status" value="1"/>
</dbReference>
<proteinExistence type="predicted"/>
<keyword evidence="3" id="KW-1185">Reference proteome</keyword>
<accession>A0A7Y0EIF8</accession>
<comment type="caution">
    <text evidence="2">The sequence shown here is derived from an EMBL/GenBank/DDBJ whole genome shotgun (WGS) entry which is preliminary data.</text>
</comment>
<feature type="signal peptide" evidence="1">
    <location>
        <begin position="1"/>
        <end position="30"/>
    </location>
</feature>
<dbReference type="Gene3D" id="3.40.50.12090">
    <property type="match status" value="2"/>
</dbReference>
<protein>
    <submittedName>
        <fullName evidence="2">Cell wall-binding repeat-containing protein</fullName>
    </submittedName>
</protein>
<feature type="chain" id="PRO_5030995265" evidence="1">
    <location>
        <begin position="31"/>
        <end position="347"/>
    </location>
</feature>
<dbReference type="Pfam" id="PF04122">
    <property type="entry name" value="CW_binding_2"/>
    <property type="match status" value="3"/>
</dbReference>
<sequence length="347" mass="37017">MKIKVKNALVSAAVASLVLVTVLSTNSVKAAVGKTTRTSGTDRYSTAAAVANSNWENGSDNVVLASGEGYADGLSASTLAKKLDAPILLSTSNMLSKDAENAISMLKPKNIYIVGGTASISEKIRNNLKNKYNIIELGGNTRYETNVKVANKLVELGVNPDNVLAVSGEGFSDAISAAPIAAAKGEILLLVNNDEASIKSAISFLKGTKSKVTIIGTDKVVNDKIYNVLGASERIDGGKDRFDTNLNILNAFWRDLNFDKMYIASAEFSDPDDMYADALVASAISGKYSAPLLLIDKDLSTATENAVTYIKNNAKLNTDKQLIGGTEVISQNFQDWITPIYKRSMIN</sequence>